<comment type="caution">
    <text evidence="2">The sequence shown here is derived from an EMBL/GenBank/DDBJ whole genome shotgun (WGS) entry which is preliminary data.</text>
</comment>
<feature type="transmembrane region" description="Helical" evidence="1">
    <location>
        <begin position="76"/>
        <end position="104"/>
    </location>
</feature>
<keyword evidence="3" id="KW-1185">Reference proteome</keyword>
<dbReference type="Proteomes" id="UP000281813">
    <property type="component" value="Unassembled WGS sequence"/>
</dbReference>
<organism evidence="2 3">
    <name type="scientific">Oceanobacillus bengalensis</name>
    <dbReference type="NCBI Taxonomy" id="1435466"/>
    <lineage>
        <taxon>Bacteria</taxon>
        <taxon>Bacillati</taxon>
        <taxon>Bacillota</taxon>
        <taxon>Bacilli</taxon>
        <taxon>Bacillales</taxon>
        <taxon>Bacillaceae</taxon>
        <taxon>Oceanobacillus</taxon>
    </lineage>
</organism>
<feature type="transmembrane region" description="Helical" evidence="1">
    <location>
        <begin position="12"/>
        <end position="29"/>
    </location>
</feature>
<sequence length="175" mass="20552">METLADTVWTMYIVVLIIALASSIMYWIYRRFSALAVITIILSLLIPLVAFIYYAQRPWGMDEYVFLKEQLQMGDNWAIFLTSGYIYLIAWLVLLMVDFCIYLCKLPSINRKFKILWRKCSLLAKKVFVNISVSTKEILEKVSVFTKNMLDKLKEKIPMRKKIEDKKEKEKVGGE</sequence>
<evidence type="ECO:0000313" key="2">
    <source>
        <dbReference type="EMBL" id="RKQ18725.1"/>
    </source>
</evidence>
<accession>A0A494Z806</accession>
<proteinExistence type="predicted"/>
<keyword evidence="1" id="KW-0472">Membrane</keyword>
<dbReference type="AlphaFoldDB" id="A0A494Z806"/>
<evidence type="ECO:0000313" key="3">
    <source>
        <dbReference type="Proteomes" id="UP000281813"/>
    </source>
</evidence>
<reference evidence="2 3" key="1">
    <citation type="journal article" date="2015" name="Antonie Van Leeuwenhoek">
        <title>Oceanobacillus bengalensis sp. nov., a bacterium isolated from seawater of the Bay of Bengal.</title>
        <authorList>
            <person name="Yongchang O."/>
            <person name="Xiang W."/>
            <person name="Wang G."/>
        </authorList>
    </citation>
    <scope>NUCLEOTIDE SEQUENCE [LARGE SCALE GENOMIC DNA]</scope>
    <source>
        <strain evidence="2 3">MCCC 1K00260</strain>
    </source>
</reference>
<dbReference type="RefSeq" id="WP_121127738.1">
    <property type="nucleotide sequence ID" value="NZ_JBHUFK010000020.1"/>
</dbReference>
<dbReference type="EMBL" id="RBZO01000001">
    <property type="protein sequence ID" value="RKQ18725.1"/>
    <property type="molecule type" value="Genomic_DNA"/>
</dbReference>
<dbReference type="OrthoDB" id="2645556at2"/>
<keyword evidence="1" id="KW-1133">Transmembrane helix</keyword>
<gene>
    <name evidence="2" type="ORF">D8M05_01035</name>
</gene>
<name>A0A494Z806_9BACI</name>
<protein>
    <submittedName>
        <fullName evidence="2">Uncharacterized protein</fullName>
    </submittedName>
</protein>
<feature type="transmembrane region" description="Helical" evidence="1">
    <location>
        <begin position="36"/>
        <end position="56"/>
    </location>
</feature>
<evidence type="ECO:0000256" key="1">
    <source>
        <dbReference type="SAM" id="Phobius"/>
    </source>
</evidence>
<keyword evidence="1" id="KW-0812">Transmembrane</keyword>